<keyword evidence="1" id="KW-0472">Membrane</keyword>
<dbReference type="InterPro" id="IPR054615">
    <property type="entry name" value="Symport_access"/>
</dbReference>
<organism evidence="2 3">
    <name type="scientific">Planifilum fimeticola</name>
    <dbReference type="NCBI Taxonomy" id="201975"/>
    <lineage>
        <taxon>Bacteria</taxon>
        <taxon>Bacillati</taxon>
        <taxon>Bacillota</taxon>
        <taxon>Bacilli</taxon>
        <taxon>Bacillales</taxon>
        <taxon>Thermoactinomycetaceae</taxon>
        <taxon>Planifilum</taxon>
    </lineage>
</organism>
<name>A0A2T0LG59_9BACL</name>
<dbReference type="EMBL" id="PVNE01000007">
    <property type="protein sequence ID" value="PRX41266.1"/>
    <property type="molecule type" value="Genomic_DNA"/>
</dbReference>
<proteinExistence type="predicted"/>
<evidence type="ECO:0000256" key="1">
    <source>
        <dbReference type="SAM" id="Phobius"/>
    </source>
</evidence>
<accession>A0A2T0LG59</accession>
<reference evidence="2 3" key="1">
    <citation type="submission" date="2018-03" db="EMBL/GenBank/DDBJ databases">
        <title>Genomic Encyclopedia of Archaeal and Bacterial Type Strains, Phase II (KMG-II): from individual species to whole genera.</title>
        <authorList>
            <person name="Goeker M."/>
        </authorList>
    </citation>
    <scope>NUCLEOTIDE SEQUENCE [LARGE SCALE GENOMIC DNA]</scope>
    <source>
        <strain evidence="2 3">DSM 44946</strain>
    </source>
</reference>
<dbReference type="AlphaFoldDB" id="A0A2T0LG59"/>
<keyword evidence="1" id="KW-1133">Transmembrane helix</keyword>
<keyword evidence="1" id="KW-0812">Transmembrane</keyword>
<sequence>MLGMDDGMIALAWLGTVLSAVFCVLYGMMRWNQGGDSE</sequence>
<comment type="caution">
    <text evidence="2">The sequence shown here is derived from an EMBL/GenBank/DDBJ whole genome shotgun (WGS) entry which is preliminary data.</text>
</comment>
<dbReference type="Proteomes" id="UP000237797">
    <property type="component" value="Unassembled WGS sequence"/>
</dbReference>
<evidence type="ECO:0000313" key="3">
    <source>
        <dbReference type="Proteomes" id="UP000237797"/>
    </source>
</evidence>
<protein>
    <submittedName>
        <fullName evidence="2">Uncharacterized protein</fullName>
    </submittedName>
</protein>
<keyword evidence="3" id="KW-1185">Reference proteome</keyword>
<dbReference type="RefSeq" id="WP_342749769.1">
    <property type="nucleotide sequence ID" value="NZ_PVNE01000007.1"/>
</dbReference>
<evidence type="ECO:0000313" key="2">
    <source>
        <dbReference type="EMBL" id="PRX41266.1"/>
    </source>
</evidence>
<gene>
    <name evidence="2" type="ORF">CLV97_10732</name>
</gene>
<dbReference type="NCBIfam" id="NF045580">
    <property type="entry name" value="symport_access"/>
    <property type="match status" value="1"/>
</dbReference>
<feature type="transmembrane region" description="Helical" evidence="1">
    <location>
        <begin position="7"/>
        <end position="29"/>
    </location>
</feature>